<keyword evidence="2" id="KW-0808">Transferase</keyword>
<feature type="domain" description="N-acetyltransferase" evidence="1">
    <location>
        <begin position="13"/>
        <end position="153"/>
    </location>
</feature>
<proteinExistence type="predicted"/>
<gene>
    <name evidence="2" type="primary">ydaF_4</name>
    <name evidence="2" type="ORF">GALL_297730</name>
</gene>
<dbReference type="Pfam" id="PF13302">
    <property type="entry name" value="Acetyltransf_3"/>
    <property type="match status" value="1"/>
</dbReference>
<comment type="caution">
    <text evidence="2">The sequence shown here is derived from an EMBL/GenBank/DDBJ whole genome shotgun (WGS) entry which is preliminary data.</text>
</comment>
<dbReference type="Gene3D" id="3.40.630.30">
    <property type="match status" value="1"/>
</dbReference>
<evidence type="ECO:0000313" key="2">
    <source>
        <dbReference type="EMBL" id="OIQ88336.1"/>
    </source>
</evidence>
<dbReference type="InterPro" id="IPR016181">
    <property type="entry name" value="Acyl_CoA_acyltransferase"/>
</dbReference>
<dbReference type="InterPro" id="IPR000182">
    <property type="entry name" value="GNAT_dom"/>
</dbReference>
<reference evidence="2" key="1">
    <citation type="submission" date="2016-10" db="EMBL/GenBank/DDBJ databases">
        <title>Sequence of Gallionella enrichment culture.</title>
        <authorList>
            <person name="Poehlein A."/>
            <person name="Muehling M."/>
            <person name="Daniel R."/>
        </authorList>
    </citation>
    <scope>NUCLEOTIDE SEQUENCE</scope>
</reference>
<name>A0A1J5QXL4_9ZZZZ</name>
<dbReference type="EC" id="2.3.1.-" evidence="2"/>
<keyword evidence="2" id="KW-0012">Acyltransferase</keyword>
<evidence type="ECO:0000259" key="1">
    <source>
        <dbReference type="Pfam" id="PF13302"/>
    </source>
</evidence>
<accession>A0A1J5QXL4</accession>
<dbReference type="PANTHER" id="PTHR43415:SF3">
    <property type="entry name" value="GNAT-FAMILY ACETYLTRANSFERASE"/>
    <property type="match status" value="1"/>
</dbReference>
<dbReference type="EMBL" id="MLJW01000376">
    <property type="protein sequence ID" value="OIQ88336.1"/>
    <property type="molecule type" value="Genomic_DNA"/>
</dbReference>
<dbReference type="AlphaFoldDB" id="A0A1J5QXL4"/>
<protein>
    <submittedName>
        <fullName evidence="2">Putative ribosomal N-acetyltransferase YdaF</fullName>
        <ecNumber evidence="2">2.3.1.-</ecNumber>
    </submittedName>
</protein>
<organism evidence="2">
    <name type="scientific">mine drainage metagenome</name>
    <dbReference type="NCBI Taxonomy" id="410659"/>
    <lineage>
        <taxon>unclassified sequences</taxon>
        <taxon>metagenomes</taxon>
        <taxon>ecological metagenomes</taxon>
    </lineage>
</organism>
<dbReference type="PANTHER" id="PTHR43415">
    <property type="entry name" value="SPERMIDINE N(1)-ACETYLTRANSFERASE"/>
    <property type="match status" value="1"/>
</dbReference>
<dbReference type="GO" id="GO:0016747">
    <property type="term" value="F:acyltransferase activity, transferring groups other than amino-acyl groups"/>
    <property type="evidence" value="ECO:0007669"/>
    <property type="project" value="InterPro"/>
</dbReference>
<dbReference type="SUPFAM" id="SSF55729">
    <property type="entry name" value="Acyl-CoA N-acyltransferases (Nat)"/>
    <property type="match status" value="1"/>
</dbReference>
<sequence length="193" mass="21902">MDSRESPFLAGERLYLRALHECDAAGSYPSWFNNEEVCQGNSHHLFPYTTENALSYIRFARESRDDLILAIVLKEDHRHIGNIALQAIHPVNRSAEFSIVIGDDRAGGHGYGREATLLIFKHGFEELNLHRIGCGTFENNASMKSLAASLGMHEEGRRRQAAFKDGKYLDIVEYGMLRNEFREFEFRCAAPPP</sequence>